<accession>A0A328FB76</accession>
<evidence type="ECO:0000313" key="4">
    <source>
        <dbReference type="EMBL" id="RAM00385.1"/>
    </source>
</evidence>
<dbReference type="GO" id="GO:0016757">
    <property type="term" value="F:glycosyltransferase activity"/>
    <property type="evidence" value="ECO:0007669"/>
    <property type="project" value="InterPro"/>
</dbReference>
<dbReference type="PANTHER" id="PTHR12526">
    <property type="entry name" value="GLYCOSYLTRANSFERASE"/>
    <property type="match status" value="1"/>
</dbReference>
<dbReference type="OrthoDB" id="9790710at2"/>
<dbReference type="AlphaFoldDB" id="A0A328FB76"/>
<proteinExistence type="predicted"/>
<dbReference type="InterPro" id="IPR001296">
    <property type="entry name" value="Glyco_trans_1"/>
</dbReference>
<evidence type="ECO:0000313" key="6">
    <source>
        <dbReference type="Proteomes" id="UP000293902"/>
    </source>
</evidence>
<evidence type="ECO:0000259" key="1">
    <source>
        <dbReference type="Pfam" id="PF00534"/>
    </source>
</evidence>
<dbReference type="EMBL" id="CP036313">
    <property type="protein sequence ID" value="QBH13258.1"/>
    <property type="molecule type" value="Genomic_DNA"/>
</dbReference>
<feature type="domain" description="Glycosyl transferase family 1" evidence="1">
    <location>
        <begin position="178"/>
        <end position="330"/>
    </location>
</feature>
<dbReference type="Proteomes" id="UP000293902">
    <property type="component" value="Chromosome"/>
</dbReference>
<dbReference type="Proteomes" id="UP000248798">
    <property type="component" value="Unassembled WGS sequence"/>
</dbReference>
<dbReference type="RefSeq" id="WP_111959723.1">
    <property type="nucleotide sequence ID" value="NZ_CP036313.1"/>
</dbReference>
<reference evidence="3 6" key="2">
    <citation type="submission" date="2019-02" db="EMBL/GenBank/DDBJ databases">
        <title>Complete genome sequence of Desulfobacter hydrogenophilus AcRS1.</title>
        <authorList>
            <person name="Marietou A."/>
            <person name="Lund M.B."/>
            <person name="Marshall I.P.G."/>
            <person name="Schreiber L."/>
            <person name="Jorgensen B."/>
        </authorList>
    </citation>
    <scope>NUCLEOTIDE SEQUENCE [LARGE SCALE GENOMIC DNA]</scope>
    <source>
        <strain evidence="3 6">AcRS1</strain>
    </source>
</reference>
<dbReference type="InterPro" id="IPR028098">
    <property type="entry name" value="Glyco_trans_4-like_N"/>
</dbReference>
<evidence type="ECO:0000259" key="2">
    <source>
        <dbReference type="Pfam" id="PF13439"/>
    </source>
</evidence>
<dbReference type="Gene3D" id="3.40.50.2000">
    <property type="entry name" value="Glycogen Phosphorylase B"/>
    <property type="match status" value="2"/>
</dbReference>
<dbReference type="PANTHER" id="PTHR12526:SF630">
    <property type="entry name" value="GLYCOSYLTRANSFERASE"/>
    <property type="match status" value="1"/>
</dbReference>
<protein>
    <submittedName>
        <fullName evidence="3">Glycosyltransferase family 1 protein</fullName>
    </submittedName>
</protein>
<dbReference type="SUPFAM" id="SSF53756">
    <property type="entry name" value="UDP-Glycosyltransferase/glycogen phosphorylase"/>
    <property type="match status" value="1"/>
</dbReference>
<evidence type="ECO:0000313" key="3">
    <source>
        <dbReference type="EMBL" id="QBH13258.1"/>
    </source>
</evidence>
<evidence type="ECO:0000313" key="5">
    <source>
        <dbReference type="Proteomes" id="UP000248798"/>
    </source>
</evidence>
<dbReference type="EMBL" id="QLNI01000050">
    <property type="protein sequence ID" value="RAM00385.1"/>
    <property type="molecule type" value="Genomic_DNA"/>
</dbReference>
<keyword evidence="6" id="KW-1185">Reference proteome</keyword>
<name>A0A328FB76_9BACT</name>
<reference evidence="4 5" key="1">
    <citation type="submission" date="2018-06" db="EMBL/GenBank/DDBJ databases">
        <title>Complete Genome Sequence of Desulfobacter hydrogenophilus (DSM3380).</title>
        <authorList>
            <person name="Marietou A."/>
            <person name="Schreiber L."/>
            <person name="Marshall I."/>
            <person name="Jorgensen B."/>
        </authorList>
    </citation>
    <scope>NUCLEOTIDE SEQUENCE [LARGE SCALE GENOMIC DNA]</scope>
    <source>
        <strain evidence="4 5">DSM 3380</strain>
    </source>
</reference>
<gene>
    <name evidence="4" type="ORF">DO021_19330</name>
    <name evidence="3" type="ORF">EYB58_10195</name>
</gene>
<organism evidence="4 5">
    <name type="scientific">Desulfobacter hydrogenophilus</name>
    <dbReference type="NCBI Taxonomy" id="2291"/>
    <lineage>
        <taxon>Bacteria</taxon>
        <taxon>Pseudomonadati</taxon>
        <taxon>Thermodesulfobacteriota</taxon>
        <taxon>Desulfobacteria</taxon>
        <taxon>Desulfobacterales</taxon>
        <taxon>Desulfobacteraceae</taxon>
        <taxon>Desulfobacter</taxon>
    </lineage>
</organism>
<feature type="domain" description="Glycosyltransferase subfamily 4-like N-terminal" evidence="2">
    <location>
        <begin position="15"/>
        <end position="170"/>
    </location>
</feature>
<sequence>MHKIRILHLAPHMNFGGAEIMIYNLVKNTDRKRFEPIVATWLGGGLADHLEQEGFNVLQVPARPKPLRWKALRRLIRQENIDILHTHLFTAGFYGRLAAIGNGRLGVIRTHHGMTFKQKAIKRIFFEILLYPLSSCHTAVSHSVIRHLNDTLRWKPTRMRLIQNGIDVERFCTERDAFNDPATIVAAGRLSKEKGFDVLIKALHSLSKKKRHFRCLLAGDGPEKGALLSLRERLGLVNKIDFLGYVRDIAPLMKTGDLFIIPSHHEGLPLSLLEAMASGLPVIASAVGGIPELLTPDKGWLVPPANPDVLADTIETVLDNPDRALKKAQQGRIEVLSAYDIKKTAGKYEDLYLQLFQNIGRG</sequence>
<dbReference type="Pfam" id="PF13439">
    <property type="entry name" value="Glyco_transf_4"/>
    <property type="match status" value="1"/>
</dbReference>
<dbReference type="Pfam" id="PF00534">
    <property type="entry name" value="Glycos_transf_1"/>
    <property type="match status" value="1"/>
</dbReference>